<proteinExistence type="predicted"/>
<feature type="non-terminal residue" evidence="1">
    <location>
        <position position="55"/>
    </location>
</feature>
<dbReference type="AlphaFoldDB" id="A0A9Q3EM97"/>
<organism evidence="1 2">
    <name type="scientific">Austropuccinia psidii MF-1</name>
    <dbReference type="NCBI Taxonomy" id="1389203"/>
    <lineage>
        <taxon>Eukaryota</taxon>
        <taxon>Fungi</taxon>
        <taxon>Dikarya</taxon>
        <taxon>Basidiomycota</taxon>
        <taxon>Pucciniomycotina</taxon>
        <taxon>Pucciniomycetes</taxon>
        <taxon>Pucciniales</taxon>
        <taxon>Sphaerophragmiaceae</taxon>
        <taxon>Austropuccinia</taxon>
    </lineage>
</organism>
<accession>A0A9Q3EM97</accession>
<reference evidence="1" key="1">
    <citation type="submission" date="2021-03" db="EMBL/GenBank/DDBJ databases">
        <title>Draft genome sequence of rust myrtle Austropuccinia psidii MF-1, a brazilian biotype.</title>
        <authorList>
            <person name="Quecine M.C."/>
            <person name="Pachon D.M.R."/>
            <person name="Bonatelli M.L."/>
            <person name="Correr F.H."/>
            <person name="Franceschini L.M."/>
            <person name="Leite T.F."/>
            <person name="Margarido G.R.A."/>
            <person name="Almeida C.A."/>
            <person name="Ferrarezi J.A."/>
            <person name="Labate C.A."/>
        </authorList>
    </citation>
    <scope>NUCLEOTIDE SEQUENCE</scope>
    <source>
        <strain evidence="1">MF-1</strain>
    </source>
</reference>
<comment type="caution">
    <text evidence="1">The sequence shown here is derived from an EMBL/GenBank/DDBJ whole genome shotgun (WGS) entry which is preliminary data.</text>
</comment>
<evidence type="ECO:0000313" key="1">
    <source>
        <dbReference type="EMBL" id="MBW0522517.1"/>
    </source>
</evidence>
<evidence type="ECO:0000313" key="2">
    <source>
        <dbReference type="Proteomes" id="UP000765509"/>
    </source>
</evidence>
<gene>
    <name evidence="1" type="ORF">O181_062232</name>
</gene>
<dbReference type="Proteomes" id="UP000765509">
    <property type="component" value="Unassembled WGS sequence"/>
</dbReference>
<keyword evidence="2" id="KW-1185">Reference proteome</keyword>
<dbReference type="EMBL" id="AVOT02029619">
    <property type="protein sequence ID" value="MBW0522517.1"/>
    <property type="molecule type" value="Genomic_DNA"/>
</dbReference>
<name>A0A9Q3EM97_9BASI</name>
<sequence>MHPVLKAPKSNAHVKGGLFSSSVWKFMAAIRRSFKDPNHLTLQELGWYFHSGFFP</sequence>
<protein>
    <submittedName>
        <fullName evidence="1">Uncharacterized protein</fullName>
    </submittedName>
</protein>